<dbReference type="OrthoDB" id="3344043at2759"/>
<dbReference type="AlphaFoldDB" id="A0A2J6R4N3"/>
<reference evidence="2 3" key="1">
    <citation type="submission" date="2016-04" db="EMBL/GenBank/DDBJ databases">
        <title>A degradative enzymes factory behind the ericoid mycorrhizal symbiosis.</title>
        <authorList>
            <consortium name="DOE Joint Genome Institute"/>
            <person name="Martino E."/>
            <person name="Morin E."/>
            <person name="Grelet G."/>
            <person name="Kuo A."/>
            <person name="Kohler A."/>
            <person name="Daghino S."/>
            <person name="Barry K."/>
            <person name="Choi C."/>
            <person name="Cichocki N."/>
            <person name="Clum A."/>
            <person name="Copeland A."/>
            <person name="Hainaut M."/>
            <person name="Haridas S."/>
            <person name="Labutti K."/>
            <person name="Lindquist E."/>
            <person name="Lipzen A."/>
            <person name="Khouja H.-R."/>
            <person name="Murat C."/>
            <person name="Ohm R."/>
            <person name="Olson A."/>
            <person name="Spatafora J."/>
            <person name="Veneault-Fourrey C."/>
            <person name="Henrissat B."/>
            <person name="Grigoriev I."/>
            <person name="Martin F."/>
            <person name="Perotto S."/>
        </authorList>
    </citation>
    <scope>NUCLEOTIDE SEQUENCE [LARGE SCALE GENOMIC DNA]</scope>
    <source>
        <strain evidence="2 3">F</strain>
    </source>
</reference>
<feature type="transmembrane region" description="Helical" evidence="1">
    <location>
        <begin position="487"/>
        <end position="512"/>
    </location>
</feature>
<dbReference type="STRING" id="1149755.A0A2J6R4N3"/>
<feature type="transmembrane region" description="Helical" evidence="1">
    <location>
        <begin position="69"/>
        <end position="93"/>
    </location>
</feature>
<evidence type="ECO:0000256" key="1">
    <source>
        <dbReference type="SAM" id="Phobius"/>
    </source>
</evidence>
<keyword evidence="1" id="KW-0812">Transmembrane</keyword>
<feature type="transmembrane region" description="Helical" evidence="1">
    <location>
        <begin position="114"/>
        <end position="133"/>
    </location>
</feature>
<keyword evidence="1" id="KW-0472">Membrane</keyword>
<feature type="transmembrane region" description="Helical" evidence="1">
    <location>
        <begin position="12"/>
        <end position="35"/>
    </location>
</feature>
<protein>
    <submittedName>
        <fullName evidence="2">Uncharacterized protein</fullName>
    </submittedName>
</protein>
<evidence type="ECO:0000313" key="2">
    <source>
        <dbReference type="EMBL" id="PMD33478.1"/>
    </source>
</evidence>
<keyword evidence="1" id="KW-1133">Transmembrane helix</keyword>
<dbReference type="EMBL" id="KZ613956">
    <property type="protein sequence ID" value="PMD33478.1"/>
    <property type="molecule type" value="Genomic_DNA"/>
</dbReference>
<keyword evidence="3" id="KW-1185">Reference proteome</keyword>
<organism evidence="2 3">
    <name type="scientific">Hyaloscypha variabilis (strain UAMH 11265 / GT02V1 / F)</name>
    <name type="common">Meliniomyces variabilis</name>
    <dbReference type="NCBI Taxonomy" id="1149755"/>
    <lineage>
        <taxon>Eukaryota</taxon>
        <taxon>Fungi</taxon>
        <taxon>Dikarya</taxon>
        <taxon>Ascomycota</taxon>
        <taxon>Pezizomycotina</taxon>
        <taxon>Leotiomycetes</taxon>
        <taxon>Helotiales</taxon>
        <taxon>Hyaloscyphaceae</taxon>
        <taxon>Hyaloscypha</taxon>
        <taxon>Hyaloscypha variabilis</taxon>
    </lineage>
</organism>
<dbReference type="Proteomes" id="UP000235786">
    <property type="component" value="Unassembled WGS sequence"/>
</dbReference>
<name>A0A2J6R4N3_HYAVF</name>
<feature type="transmembrane region" description="Helical" evidence="1">
    <location>
        <begin position="153"/>
        <end position="174"/>
    </location>
</feature>
<accession>A0A2J6R4N3</accession>
<gene>
    <name evidence="2" type="ORF">L207DRAFT_548051</name>
</gene>
<evidence type="ECO:0000313" key="3">
    <source>
        <dbReference type="Proteomes" id="UP000235786"/>
    </source>
</evidence>
<sequence length="594" mass="64144">MGGRTSDILFRFSVITFPMLIFAGVLLGLVFHYRITHDNPPYGNLQIPGAVDEPGIYYVNLNVSTITFIASWASTLAPMLVGFVLALAAYPICRQYLSQARPGSTQKLLTPYQLALTLTFLNGGGFGAMLSWLKYHFSWRAVRVSQSSTLGRIAVVAILATGLAYAVFLADTWLHVTTTAVLFTQIMPVTTTSDYSLSLTPNCTVSNNSLSALPYVEQCSIIIGGSSAYFVNPTQSLEVLNNVSDVTTVLTYESNPPYTYLGIPQAQVQQQDYTATTFGMTTQCRPISNECNLNPYNGGSTPWHCADTWSGDLGGTGPAWGTAYFMDPVMKSNNTEHGVPNPYYWGYAALIGAGTQNAGLVSVNLVPEIVGVTHGGIAFVLFCAITLYDVEYDSVNGSVTRFVATPSNESVANIWQIPPGISGDHGAPTLLQAAELAIFSTNAQELADTIALAYSKSSLALGAQSVMRTPALAVQQRESFIVARVPAAPLFTLVIANILFAIVGVILCGIAFTASRGNGDVREAQARLSIIGLVANNFENMADRERVTEMDVYFEEKKGHDSKRVGFQRNRAGGFYYKVWPKEESSAATPLMDL</sequence>
<proteinExistence type="predicted"/>